<dbReference type="Proteomes" id="UP000319783">
    <property type="component" value="Unassembled WGS sequence"/>
</dbReference>
<evidence type="ECO:0000313" key="1">
    <source>
        <dbReference type="EMBL" id="TLD39778.1"/>
    </source>
</evidence>
<proteinExistence type="predicted"/>
<name>A0A533Q5H3_9BACT</name>
<organism evidence="1 2">
    <name type="scientific">Candidatus Jettenia ecosi</name>
    <dbReference type="NCBI Taxonomy" id="2494326"/>
    <lineage>
        <taxon>Bacteria</taxon>
        <taxon>Pseudomonadati</taxon>
        <taxon>Planctomycetota</taxon>
        <taxon>Candidatus Brocadiia</taxon>
        <taxon>Candidatus Brocadiales</taxon>
        <taxon>Candidatus Brocadiaceae</taxon>
        <taxon>Candidatus Jettenia</taxon>
    </lineage>
</organism>
<dbReference type="EMBL" id="SULG01000220">
    <property type="protein sequence ID" value="TLD39778.1"/>
    <property type="molecule type" value="Genomic_DNA"/>
</dbReference>
<dbReference type="AlphaFoldDB" id="A0A533Q5H3"/>
<reference evidence="1 2" key="1">
    <citation type="submission" date="2019-04" db="EMBL/GenBank/DDBJ databases">
        <title>Genome of a novel bacterium Candidatus Jettenia ecosi reconstructed from metagenome of an anammox bioreactor.</title>
        <authorList>
            <person name="Mardanov A.V."/>
            <person name="Beletsky A.V."/>
            <person name="Ravin N.V."/>
            <person name="Botchkova E.A."/>
            <person name="Litti Y.V."/>
            <person name="Nozhevnikova A.N."/>
        </authorList>
    </citation>
    <scope>NUCLEOTIDE SEQUENCE [LARGE SCALE GENOMIC DNA]</scope>
    <source>
        <strain evidence="1">J2</strain>
    </source>
</reference>
<accession>A0A533Q5H3</accession>
<gene>
    <name evidence="1" type="ORF">JETT_3965</name>
</gene>
<evidence type="ECO:0000313" key="2">
    <source>
        <dbReference type="Proteomes" id="UP000319783"/>
    </source>
</evidence>
<protein>
    <submittedName>
        <fullName evidence="1">Uncharacterized protein</fullName>
    </submittedName>
</protein>
<comment type="caution">
    <text evidence="1">The sequence shown here is derived from an EMBL/GenBank/DDBJ whole genome shotgun (WGS) entry which is preliminary data.</text>
</comment>
<sequence>MMASPYEKYRNYSFIRMPYFGTVLNPYFSGFLSHTSLDSLVFGCP</sequence>